<keyword evidence="5 9" id="KW-0653">Protein transport</keyword>
<dbReference type="InterPro" id="IPR003369">
    <property type="entry name" value="TatA/B/E"/>
</dbReference>
<dbReference type="PANTHER" id="PTHR42982">
    <property type="entry name" value="SEC-INDEPENDENT PROTEIN TRANSLOCASE PROTEIN TATA"/>
    <property type="match status" value="1"/>
</dbReference>
<comment type="subcellular location">
    <subcellularLocation>
        <location evidence="1 9">Cell membrane</location>
        <topology evidence="1 9">Single-pass membrane protein</topology>
    </subcellularLocation>
</comment>
<dbReference type="Proteomes" id="UP000270530">
    <property type="component" value="Chromosome"/>
</dbReference>
<reference evidence="12" key="2">
    <citation type="submission" date="2018-06" db="EMBL/GenBank/DDBJ databases">
        <title>Genome sequence of Rhodanobacteraceae bacterium strain Dysh456.</title>
        <authorList>
            <person name="Fukui M."/>
        </authorList>
    </citation>
    <scope>NUCLEOTIDE SEQUENCE [LARGE SCALE GENOMIC DNA]</scope>
    <source>
        <strain evidence="12">Dysh456</strain>
    </source>
</reference>
<evidence type="ECO:0000256" key="7">
    <source>
        <dbReference type="ARBA" id="ARBA00023010"/>
    </source>
</evidence>
<keyword evidence="6 9" id="KW-1133">Transmembrane helix</keyword>
<evidence type="ECO:0000256" key="10">
    <source>
        <dbReference type="SAM" id="MobiDB-lite"/>
    </source>
</evidence>
<keyword evidence="12" id="KW-1185">Reference proteome</keyword>
<keyword evidence="7 9" id="KW-0811">Translocation</keyword>
<evidence type="ECO:0000256" key="4">
    <source>
        <dbReference type="ARBA" id="ARBA00022692"/>
    </source>
</evidence>
<evidence type="ECO:0000256" key="2">
    <source>
        <dbReference type="ARBA" id="ARBA00022448"/>
    </source>
</evidence>
<dbReference type="GO" id="GO:0043953">
    <property type="term" value="P:protein transport by the Tat complex"/>
    <property type="evidence" value="ECO:0007669"/>
    <property type="project" value="UniProtKB-UniRule"/>
</dbReference>
<evidence type="ECO:0000256" key="6">
    <source>
        <dbReference type="ARBA" id="ARBA00022989"/>
    </source>
</evidence>
<dbReference type="RefSeq" id="WP_126539174.1">
    <property type="nucleotide sequence ID" value="NZ_AP018560.1"/>
</dbReference>
<dbReference type="HAMAP" id="MF_00236">
    <property type="entry name" value="TatA_E"/>
    <property type="match status" value="1"/>
</dbReference>
<dbReference type="EMBL" id="AP018560">
    <property type="protein sequence ID" value="BBD80862.1"/>
    <property type="molecule type" value="Genomic_DNA"/>
</dbReference>
<evidence type="ECO:0000313" key="12">
    <source>
        <dbReference type="Proteomes" id="UP000270530"/>
    </source>
</evidence>
<dbReference type="PANTHER" id="PTHR42982:SF1">
    <property type="entry name" value="SEC-INDEPENDENT PROTEIN TRANSLOCASE PROTEIN TATA"/>
    <property type="match status" value="1"/>
</dbReference>
<evidence type="ECO:0000256" key="9">
    <source>
        <dbReference type="HAMAP-Rule" id="MF_00236"/>
    </source>
</evidence>
<feature type="compositionally biased region" description="Basic and acidic residues" evidence="10">
    <location>
        <begin position="66"/>
        <end position="80"/>
    </location>
</feature>
<dbReference type="GO" id="GO:0008320">
    <property type="term" value="F:protein transmembrane transporter activity"/>
    <property type="evidence" value="ECO:0007669"/>
    <property type="project" value="UniProtKB-UniRule"/>
</dbReference>
<evidence type="ECO:0000256" key="8">
    <source>
        <dbReference type="ARBA" id="ARBA00023136"/>
    </source>
</evidence>
<comment type="similarity">
    <text evidence="9">Belongs to the TatA/E family.</text>
</comment>
<reference evidence="12" key="1">
    <citation type="submission" date="2018-04" db="EMBL/GenBank/DDBJ databases">
        <authorList>
            <person name="Watanabe M."/>
            <person name="Kojima H."/>
        </authorList>
    </citation>
    <scope>NUCLEOTIDE SEQUENCE [LARGE SCALE GENOMIC DNA]</scope>
    <source>
        <strain evidence="12">Dysh456</strain>
    </source>
</reference>
<keyword evidence="4 9" id="KW-0812">Transmembrane</keyword>
<dbReference type="InterPro" id="IPR006312">
    <property type="entry name" value="TatA/E"/>
</dbReference>
<dbReference type="Gene3D" id="1.20.5.3310">
    <property type="match status" value="1"/>
</dbReference>
<evidence type="ECO:0000313" key="11">
    <source>
        <dbReference type="EMBL" id="BBD80862.1"/>
    </source>
</evidence>
<protein>
    <recommendedName>
        <fullName evidence="9">Sec-independent protein translocase protein TatA</fullName>
    </recommendedName>
</protein>
<evidence type="ECO:0000256" key="3">
    <source>
        <dbReference type="ARBA" id="ARBA00022475"/>
    </source>
</evidence>
<evidence type="ECO:0000256" key="1">
    <source>
        <dbReference type="ARBA" id="ARBA00004162"/>
    </source>
</evidence>
<feature type="region of interest" description="Disordered" evidence="10">
    <location>
        <begin position="38"/>
        <end position="80"/>
    </location>
</feature>
<gene>
    <name evidence="9" type="primary">tatA</name>
    <name evidence="11" type="ORF">ALSL_2236</name>
</gene>
<sequence>MSIWHLILLLLVVVVVFGTGKLRNIGSDLGSAIREFKKGLGEHEEPRRDAERDRLHAEPPPTDTAEAARREQERERDSKP</sequence>
<dbReference type="OrthoDB" id="7066617at2"/>
<proteinExistence type="inferred from homology"/>
<dbReference type="GO" id="GO:0033281">
    <property type="term" value="C:TAT protein transport complex"/>
    <property type="evidence" value="ECO:0007669"/>
    <property type="project" value="UniProtKB-UniRule"/>
</dbReference>
<dbReference type="NCBIfam" id="TIGR01411">
    <property type="entry name" value="tatAE"/>
    <property type="match status" value="1"/>
</dbReference>
<dbReference type="Pfam" id="PF02416">
    <property type="entry name" value="TatA_B_E"/>
    <property type="match status" value="1"/>
</dbReference>
<comment type="function">
    <text evidence="9">Part of the twin-arginine translocation (Tat) system that transports large folded proteins containing a characteristic twin-arginine motif in their signal peptide across membranes. TatA could form the protein-conducting channel of the Tat system.</text>
</comment>
<dbReference type="AlphaFoldDB" id="A0A2Z6E7V2"/>
<comment type="subunit">
    <text evidence="9">The Tat system comprises two distinct complexes: a TatABC complex, containing multiple copies of TatA, TatB and TatC subunits, and a separate TatA complex, containing only TatA subunits. Substrates initially bind to the TatABC complex, which probably triggers association of the separate TatA complex to form the active translocon.</text>
</comment>
<organism evidence="11 12">
    <name type="scientific">Aerosticca soli</name>
    <dbReference type="NCBI Taxonomy" id="2010829"/>
    <lineage>
        <taxon>Bacteria</taxon>
        <taxon>Pseudomonadati</taxon>
        <taxon>Pseudomonadota</taxon>
        <taxon>Gammaproteobacteria</taxon>
        <taxon>Lysobacterales</taxon>
        <taxon>Rhodanobacteraceae</taxon>
        <taxon>Aerosticca</taxon>
    </lineage>
</organism>
<keyword evidence="3 9" id="KW-1003">Cell membrane</keyword>
<name>A0A2Z6E7V2_9GAMM</name>
<evidence type="ECO:0000256" key="5">
    <source>
        <dbReference type="ARBA" id="ARBA00022927"/>
    </source>
</evidence>
<keyword evidence="8 9" id="KW-0472">Membrane</keyword>
<dbReference type="KEGG" id="rbd:ALSL_2236"/>
<accession>A0A2Z6E7V2</accession>
<keyword evidence="2 9" id="KW-0813">Transport</keyword>
<feature type="compositionally biased region" description="Basic and acidic residues" evidence="10">
    <location>
        <begin position="38"/>
        <end position="57"/>
    </location>
</feature>